<dbReference type="STRING" id="1702214.AL399_08005"/>
<dbReference type="PATRIC" id="fig|1702214.3.peg.1465"/>
<evidence type="ECO:0000313" key="6">
    <source>
        <dbReference type="Proteomes" id="UP000054172"/>
    </source>
</evidence>
<dbReference type="InterPro" id="IPR002173">
    <property type="entry name" value="Carboh/pur_kinase_PfkB_CS"/>
</dbReference>
<proteinExistence type="inferred from homology"/>
<keyword evidence="2" id="KW-0808">Transferase</keyword>
<feature type="domain" description="Carbohydrate kinase PfkB" evidence="4">
    <location>
        <begin position="58"/>
        <end position="313"/>
    </location>
</feature>
<dbReference type="PANTHER" id="PTHR43320">
    <property type="entry name" value="SUGAR KINASE"/>
    <property type="match status" value="1"/>
</dbReference>
<keyword evidence="3" id="KW-0418">Kinase</keyword>
<reference evidence="5" key="1">
    <citation type="submission" date="2015-08" db="EMBL/GenBank/DDBJ databases">
        <title>Candidatus Bacteriodes Periocalifornicus.</title>
        <authorList>
            <person name="McLean J.S."/>
            <person name="Kelley S."/>
        </authorList>
    </citation>
    <scope>NUCLEOTIDE SEQUENCE [LARGE SCALE GENOMIC DNA]</scope>
    <source>
        <strain evidence="5">12B</strain>
    </source>
</reference>
<evidence type="ECO:0000256" key="1">
    <source>
        <dbReference type="ARBA" id="ARBA00010688"/>
    </source>
</evidence>
<accession>A0A0Q4B565</accession>
<dbReference type="GO" id="GO:0016301">
    <property type="term" value="F:kinase activity"/>
    <property type="evidence" value="ECO:0007669"/>
    <property type="project" value="UniProtKB-KW"/>
</dbReference>
<organism evidence="5 6">
    <name type="scientific">Candidatus [Bacteroides] periocalifornicus</name>
    <dbReference type="NCBI Taxonomy" id="1702214"/>
    <lineage>
        <taxon>Bacteria</taxon>
        <taxon>Pseudomonadati</taxon>
        <taxon>Bacteroidota</taxon>
    </lineage>
</organism>
<comment type="caution">
    <text evidence="5">The sequence shown here is derived from an EMBL/GenBank/DDBJ whole genome shotgun (WGS) entry which is preliminary data.</text>
</comment>
<comment type="similarity">
    <text evidence="1">Belongs to the carbohydrate kinase PfkB family.</text>
</comment>
<evidence type="ECO:0000313" key="5">
    <source>
        <dbReference type="EMBL" id="KQM08328.1"/>
    </source>
</evidence>
<name>A0A0Q4B565_9BACT</name>
<dbReference type="EMBL" id="LIIK01000045">
    <property type="protein sequence ID" value="KQM08328.1"/>
    <property type="molecule type" value="Genomic_DNA"/>
</dbReference>
<dbReference type="AlphaFoldDB" id="A0A0Q4B565"/>
<keyword evidence="6" id="KW-1185">Reference proteome</keyword>
<protein>
    <recommendedName>
        <fullName evidence="4">Carbohydrate kinase PfkB domain-containing protein</fullName>
    </recommendedName>
</protein>
<dbReference type="Gene3D" id="3.40.1190.20">
    <property type="match status" value="1"/>
</dbReference>
<sequence>MARILGIGFALNQIVIRNVPSLADFGLAPQTSTLVGIEALNDALALAAHLGLERIDFAGGSAANTLRGLAGLGVGTGLIGKVGSDAEGEALYNSLRAAGISPSLISSVARTGQSLTLIDTHLQRSTITFLGAAATLNAVDLDAREYTGFDLLLLEGNTVRNHKLMNRAIHIARDAQLKVVLDLGNYAIIDANREFLHREIPGRVDVLLANEVEARAFTGQNPTNALRELAAACPIVAIKLGEEGAMAQRGEEFAHVPIRRIAQADTTGGGDLFAAGFLYGLCHEATLEASLRLGNHLASEVLQCFGAHIPSEKWPELLRIAEDTVGSCAVR</sequence>
<dbReference type="PANTHER" id="PTHR43320:SF3">
    <property type="entry name" value="CARBOHYDRATE KINASE PFKB DOMAIN-CONTAINING PROTEIN"/>
    <property type="match status" value="1"/>
</dbReference>
<dbReference type="InterPro" id="IPR029056">
    <property type="entry name" value="Ribokinase-like"/>
</dbReference>
<dbReference type="Proteomes" id="UP000054172">
    <property type="component" value="Unassembled WGS sequence"/>
</dbReference>
<dbReference type="InterPro" id="IPR052700">
    <property type="entry name" value="Carb_kinase_PfkB-like"/>
</dbReference>
<evidence type="ECO:0000259" key="4">
    <source>
        <dbReference type="Pfam" id="PF00294"/>
    </source>
</evidence>
<dbReference type="SUPFAM" id="SSF53613">
    <property type="entry name" value="Ribokinase-like"/>
    <property type="match status" value="1"/>
</dbReference>
<dbReference type="CDD" id="cd01168">
    <property type="entry name" value="adenosine_kinase"/>
    <property type="match status" value="1"/>
</dbReference>
<evidence type="ECO:0000256" key="2">
    <source>
        <dbReference type="ARBA" id="ARBA00022679"/>
    </source>
</evidence>
<dbReference type="PROSITE" id="PS00584">
    <property type="entry name" value="PFKB_KINASES_2"/>
    <property type="match status" value="1"/>
</dbReference>
<dbReference type="Pfam" id="PF00294">
    <property type="entry name" value="PfkB"/>
    <property type="match status" value="1"/>
</dbReference>
<gene>
    <name evidence="5" type="ORF">AL399_08005</name>
</gene>
<dbReference type="InterPro" id="IPR011611">
    <property type="entry name" value="PfkB_dom"/>
</dbReference>
<evidence type="ECO:0000256" key="3">
    <source>
        <dbReference type="ARBA" id="ARBA00022777"/>
    </source>
</evidence>